<dbReference type="InterPro" id="IPR016024">
    <property type="entry name" value="ARM-type_fold"/>
</dbReference>
<proteinExistence type="predicted"/>
<evidence type="ECO:0000313" key="2">
    <source>
        <dbReference type="EMBL" id="KOO29745.1"/>
    </source>
</evidence>
<comment type="caution">
    <text evidence="2">The sequence shown here is derived from an EMBL/GenBank/DDBJ whole genome shotgun (WGS) entry which is preliminary data.</text>
</comment>
<dbReference type="EMBL" id="JWZX01002367">
    <property type="protein sequence ID" value="KOO29745.1"/>
    <property type="molecule type" value="Genomic_DNA"/>
</dbReference>
<evidence type="ECO:0000256" key="1">
    <source>
        <dbReference type="SAM" id="Phobius"/>
    </source>
</evidence>
<accession>A0A0M0JTA2</accession>
<dbReference type="InterPro" id="IPR011989">
    <property type="entry name" value="ARM-like"/>
</dbReference>
<keyword evidence="1" id="KW-0472">Membrane</keyword>
<dbReference type="Proteomes" id="UP000037460">
    <property type="component" value="Unassembled WGS sequence"/>
</dbReference>
<dbReference type="OrthoDB" id="18866at2759"/>
<dbReference type="AlphaFoldDB" id="A0A0M0JTA2"/>
<sequence length="443" mass="47418">MMATLTDAVHSIRSRMVRPALLARAAASRGLPNSSVRRTLASRPRPPIRSEAASAVATAIAEAEANLTLRDHLIRIGLWSIISLNVGAYFGQGDEGAQVLLHLDEFAERILAADTKRSVLTEALERVSRGAASNDTLKLRLLAQPFLFDRLLALCTDARVGGPARNHAVKVLEAITGSPEAQREIVASGRHTAFLELMQREGTSLYARKALAAAVCNLAELPEHAMTMGRVGTVSALMAEQEADARLRRKRVEVGAARLACALHALGADALAPLPSAERVLIERLAADEAAAAAALGPLHRMRATLLESGVLLYLHTAAGGAAWGLFESVRAGQGRAALVQNVARTALVTCFVPILMVGGVVTGYNRINKRTDSVNEKFALYFAGCVALYPASRFFAWVEAFAPLWLGGHIVGFGSFFAWTLYTESDLLKSDSVLLKAQQQGQ</sequence>
<reference evidence="3" key="1">
    <citation type="journal article" date="2015" name="PLoS Genet.">
        <title>Genome Sequence and Transcriptome Analyses of Chrysochromulina tobin: Metabolic Tools for Enhanced Algal Fitness in the Prominent Order Prymnesiales (Haptophyceae).</title>
        <authorList>
            <person name="Hovde B.T."/>
            <person name="Deodato C.R."/>
            <person name="Hunsperger H.M."/>
            <person name="Ryken S.A."/>
            <person name="Yost W."/>
            <person name="Jha R.K."/>
            <person name="Patterson J."/>
            <person name="Monnat R.J. Jr."/>
            <person name="Barlow S.B."/>
            <person name="Starkenburg S.R."/>
            <person name="Cattolico R.A."/>
        </authorList>
    </citation>
    <scope>NUCLEOTIDE SEQUENCE</scope>
    <source>
        <strain evidence="3">CCMP291</strain>
    </source>
</reference>
<dbReference type="Gene3D" id="1.25.10.10">
    <property type="entry name" value="Leucine-rich Repeat Variant"/>
    <property type="match status" value="1"/>
</dbReference>
<keyword evidence="3" id="KW-1185">Reference proteome</keyword>
<protein>
    <submittedName>
        <fullName evidence="2">Uncharacterized protein</fullName>
    </submittedName>
</protein>
<feature type="transmembrane region" description="Helical" evidence="1">
    <location>
        <begin position="347"/>
        <end position="367"/>
    </location>
</feature>
<gene>
    <name evidence="2" type="ORF">Ctob_007319</name>
</gene>
<keyword evidence="1" id="KW-0812">Transmembrane</keyword>
<feature type="transmembrane region" description="Helical" evidence="1">
    <location>
        <begin position="379"/>
        <end position="399"/>
    </location>
</feature>
<dbReference type="SUPFAM" id="SSF48371">
    <property type="entry name" value="ARM repeat"/>
    <property type="match status" value="1"/>
</dbReference>
<evidence type="ECO:0000313" key="3">
    <source>
        <dbReference type="Proteomes" id="UP000037460"/>
    </source>
</evidence>
<name>A0A0M0JTA2_9EUKA</name>
<organism evidence="2 3">
    <name type="scientific">Chrysochromulina tobinii</name>
    <dbReference type="NCBI Taxonomy" id="1460289"/>
    <lineage>
        <taxon>Eukaryota</taxon>
        <taxon>Haptista</taxon>
        <taxon>Haptophyta</taxon>
        <taxon>Prymnesiophyceae</taxon>
        <taxon>Prymnesiales</taxon>
        <taxon>Chrysochromulinaceae</taxon>
        <taxon>Chrysochromulina</taxon>
    </lineage>
</organism>
<feature type="transmembrane region" description="Helical" evidence="1">
    <location>
        <begin position="405"/>
        <end position="423"/>
    </location>
</feature>
<keyword evidence="1" id="KW-1133">Transmembrane helix</keyword>